<dbReference type="RefSeq" id="XP_052947724.1">
    <property type="nucleotide sequence ID" value="XM_053086649.1"/>
</dbReference>
<dbReference type="InterPro" id="IPR050987">
    <property type="entry name" value="AtrR-like"/>
</dbReference>
<keyword evidence="1" id="KW-0539">Nucleus</keyword>
<feature type="non-terminal residue" evidence="2">
    <location>
        <position position="1"/>
    </location>
</feature>
<dbReference type="PANTHER" id="PTHR46910">
    <property type="entry name" value="TRANSCRIPTION FACTOR PDR1"/>
    <property type="match status" value="1"/>
</dbReference>
<dbReference type="GeneID" id="77725850"/>
<evidence type="ECO:0000313" key="3">
    <source>
        <dbReference type="Proteomes" id="UP001164286"/>
    </source>
</evidence>
<dbReference type="PANTHER" id="PTHR46910:SF38">
    <property type="entry name" value="ZN(2)-C6 FUNGAL-TYPE DOMAIN-CONTAINING PROTEIN"/>
    <property type="match status" value="1"/>
</dbReference>
<protein>
    <recommendedName>
        <fullName evidence="4">Transcription factor domain-containing protein</fullName>
    </recommendedName>
</protein>
<dbReference type="AlphaFoldDB" id="A0AA38LV66"/>
<dbReference type="CDD" id="cd12148">
    <property type="entry name" value="fungal_TF_MHR"/>
    <property type="match status" value="1"/>
</dbReference>
<reference evidence="2" key="1">
    <citation type="journal article" date="2022" name="G3 (Bethesda)">
        <title>High quality genome of the basidiomycete yeast Dioszegia hungarica PDD-24b-2 isolated from cloud water.</title>
        <authorList>
            <person name="Jarrige D."/>
            <person name="Haridas S."/>
            <person name="Bleykasten-Grosshans C."/>
            <person name="Joly M."/>
            <person name="Nadalig T."/>
            <person name="Sancelme M."/>
            <person name="Vuilleumier S."/>
            <person name="Grigoriev I.V."/>
            <person name="Amato P."/>
            <person name="Bringel F."/>
        </authorList>
    </citation>
    <scope>NUCLEOTIDE SEQUENCE</scope>
    <source>
        <strain evidence="2">PDD-24b-2</strain>
    </source>
</reference>
<name>A0AA38LV66_9TREE</name>
<evidence type="ECO:0000313" key="2">
    <source>
        <dbReference type="EMBL" id="KAI9637947.1"/>
    </source>
</evidence>
<gene>
    <name evidence="2" type="ORF">MKK02DRAFT_22970</name>
</gene>
<proteinExistence type="predicted"/>
<dbReference type="Proteomes" id="UP001164286">
    <property type="component" value="Unassembled WGS sequence"/>
</dbReference>
<dbReference type="EMBL" id="JAKWFO010000003">
    <property type="protein sequence ID" value="KAI9637947.1"/>
    <property type="molecule type" value="Genomic_DNA"/>
</dbReference>
<dbReference type="GO" id="GO:0003700">
    <property type="term" value="F:DNA-binding transcription factor activity"/>
    <property type="evidence" value="ECO:0007669"/>
    <property type="project" value="InterPro"/>
</dbReference>
<keyword evidence="3" id="KW-1185">Reference proteome</keyword>
<evidence type="ECO:0000256" key="1">
    <source>
        <dbReference type="ARBA" id="ARBA00023242"/>
    </source>
</evidence>
<organism evidence="2 3">
    <name type="scientific">Dioszegia hungarica</name>
    <dbReference type="NCBI Taxonomy" id="4972"/>
    <lineage>
        <taxon>Eukaryota</taxon>
        <taxon>Fungi</taxon>
        <taxon>Dikarya</taxon>
        <taxon>Basidiomycota</taxon>
        <taxon>Agaricomycotina</taxon>
        <taxon>Tremellomycetes</taxon>
        <taxon>Tremellales</taxon>
        <taxon>Bulleribasidiaceae</taxon>
        <taxon>Dioszegia</taxon>
    </lineage>
</organism>
<accession>A0AA38LV66</accession>
<comment type="caution">
    <text evidence="2">The sequence shown here is derived from an EMBL/GenBank/DDBJ whole genome shotgun (WGS) entry which is preliminary data.</text>
</comment>
<sequence>QHELLRFLFSPYAVRHQNFDYSDLADIDLCASGQSDIWESMHGAVYDESPSEAQLGTPESSLNELAEDLLETFLSIVHIRFPILDPEDIRNRFASPDTHPAGPISHPLLAVALAFGARFSDNPAIAADREEISTREQGIRTRSRLVQLLVLRAREVCEMRKIHRIVTEENCATLILLEPLLGQSTFLKEKYQAYHAAAAGRHAACLGMMTRENLLGIRDEKARMLSVYMWWITGLSDGWRSVFNKLKPLFNDHDFDVEPPSFINAAKSSHHGQGGGSAEVDDVESSTFLWFTAGAAGAYICRQLCYGLWTPRVRRSGIATSTLRDFVHANSQWRDRYIAKLGVPSKWPDQWDFLAAISSCSTDAYYHCLWMIVHQAIEEYGLEDEKNDRGGGNHVELDSLTRRISEESGQSALRVASLISVLTENGYLRLDPLILSHPAYIAGLILARAGRPECKPCIAGLRQYSIAFGHLWEAAEEVEQLYCTATGTSASNSVGATPHLPSYPPAVHGSGGMSVDALISDPTASIGYEQGPLDWRNQAQGYEQGRDDGEWNVPGAGAHLVNLSYAAGVRRFGLELTIRLQVDSHLCLW</sequence>
<evidence type="ECO:0008006" key="4">
    <source>
        <dbReference type="Google" id="ProtNLM"/>
    </source>
</evidence>